<evidence type="ECO:0000256" key="1">
    <source>
        <dbReference type="ARBA" id="ARBA00008165"/>
    </source>
</evidence>
<dbReference type="PIRSF" id="PIRSF004692">
    <property type="entry name" value="KdsD_KpsF"/>
    <property type="match status" value="1"/>
</dbReference>
<dbReference type="Pfam" id="PF01380">
    <property type="entry name" value="SIS"/>
    <property type="match status" value="1"/>
</dbReference>
<evidence type="ECO:0000256" key="7">
    <source>
        <dbReference type="PROSITE-ProRule" id="PRU00703"/>
    </source>
</evidence>
<evidence type="ECO:0000256" key="3">
    <source>
        <dbReference type="ARBA" id="ARBA00023122"/>
    </source>
</evidence>
<dbReference type="InterPro" id="IPR050986">
    <property type="entry name" value="GutQ/KpsF_isomerases"/>
</dbReference>
<dbReference type="RefSeq" id="WP_011744293.1">
    <property type="nucleotide sequence ID" value="NC_008639.1"/>
</dbReference>
<keyword evidence="5" id="KW-0479">Metal-binding</keyword>
<dbReference type="InterPro" id="IPR001347">
    <property type="entry name" value="SIS_dom"/>
</dbReference>
<feature type="domain" description="SIS" evidence="9">
    <location>
        <begin position="39"/>
        <end position="182"/>
    </location>
</feature>
<gene>
    <name evidence="10" type="ordered locus">Cpha266_0401</name>
</gene>
<evidence type="ECO:0000259" key="9">
    <source>
        <dbReference type="PROSITE" id="PS51464"/>
    </source>
</evidence>
<name>A1BDI3_CHLPD</name>
<feature type="site" description="Catalytically relevant" evidence="6">
    <location>
        <position position="109"/>
    </location>
</feature>
<dbReference type="CDD" id="cd04604">
    <property type="entry name" value="CBS_pair_SIS_assoc"/>
    <property type="match status" value="1"/>
</dbReference>
<proteinExistence type="inferred from homology"/>
<dbReference type="InterPro" id="IPR035474">
    <property type="entry name" value="SIS_Kpsf"/>
</dbReference>
<dbReference type="Proteomes" id="UP000008701">
    <property type="component" value="Chromosome"/>
</dbReference>
<dbReference type="eggNOG" id="COG0794">
    <property type="taxonomic scope" value="Bacteria"/>
</dbReference>
<evidence type="ECO:0000256" key="6">
    <source>
        <dbReference type="PIRSR" id="PIRSR004692-3"/>
    </source>
</evidence>
<feature type="site" description="Catalytically relevant" evidence="6">
    <location>
        <position position="191"/>
    </location>
</feature>
<keyword evidence="10" id="KW-0413">Isomerase</keyword>
<dbReference type="GO" id="GO:0019146">
    <property type="term" value="F:arabinose-5-phosphate isomerase activity"/>
    <property type="evidence" value="ECO:0007669"/>
    <property type="project" value="UniProtKB-EC"/>
</dbReference>
<dbReference type="EMBL" id="CP000492">
    <property type="protein sequence ID" value="ABL64460.1"/>
    <property type="molecule type" value="Genomic_DNA"/>
</dbReference>
<feature type="domain" description="CBS" evidence="8">
    <location>
        <begin position="208"/>
        <end position="266"/>
    </location>
</feature>
<feature type="site" description="Catalytically relevant" evidence="6">
    <location>
        <position position="57"/>
    </location>
</feature>
<dbReference type="Gene3D" id="3.10.580.10">
    <property type="entry name" value="CBS-domain"/>
    <property type="match status" value="1"/>
</dbReference>
<organism evidence="10 11">
    <name type="scientific">Chlorobium phaeobacteroides (strain DSM 266 / SMG 266 / 2430)</name>
    <dbReference type="NCBI Taxonomy" id="290317"/>
    <lineage>
        <taxon>Bacteria</taxon>
        <taxon>Pseudomonadati</taxon>
        <taxon>Chlorobiota</taxon>
        <taxon>Chlorobiia</taxon>
        <taxon>Chlorobiales</taxon>
        <taxon>Chlorobiaceae</taxon>
        <taxon>Chlorobium/Pelodictyon group</taxon>
        <taxon>Chlorobium</taxon>
    </lineage>
</organism>
<feature type="domain" description="CBS" evidence="8">
    <location>
        <begin position="275"/>
        <end position="326"/>
    </location>
</feature>
<sequence>MISQPETAAIIDSGKNILEQEAQAIHRIADRLDDNFARAIALILSCKGKIIVSGMGKSGIIGQKIAATMASTGTTALFLHPADAAHGDLGIVCSGDIVICLSKSGTTEELNYIIPALKKTGASIIALTGNSRSYLAKSADIVLDTGIEQEACPYDLAPTTSTTAMLAMGDALSMTLMQAKNFTPVDFALTHPKGSLGRRLTMKVSDIMASGDTMPVVNEDAAVTDLILEMTSKRYGVSAIINKKGVLTGIFTDGDLRRLVQKGDDFLNLTARSVMTANPKTVGAERLATECLEILETYRITQLIVCDIDQRPAGIIHIHDLISLGL</sequence>
<dbReference type="eggNOG" id="COG0517">
    <property type="taxonomic scope" value="Bacteria"/>
</dbReference>
<keyword evidence="5" id="KW-0862">Zinc</keyword>
<dbReference type="FunFam" id="3.40.50.10490:FF:000011">
    <property type="entry name" value="Arabinose 5-phosphate isomerase"/>
    <property type="match status" value="1"/>
</dbReference>
<protein>
    <submittedName>
        <fullName evidence="10">KpsF/GutQ family protein</fullName>
        <ecNumber evidence="10">5.3.1.13</ecNumber>
    </submittedName>
</protein>
<evidence type="ECO:0000259" key="8">
    <source>
        <dbReference type="PROSITE" id="PS51371"/>
    </source>
</evidence>
<evidence type="ECO:0000313" key="10">
    <source>
        <dbReference type="EMBL" id="ABL64460.1"/>
    </source>
</evidence>
<dbReference type="STRING" id="290317.Cpha266_0401"/>
<evidence type="ECO:0000313" key="11">
    <source>
        <dbReference type="Proteomes" id="UP000008701"/>
    </source>
</evidence>
<dbReference type="SUPFAM" id="SSF53697">
    <property type="entry name" value="SIS domain"/>
    <property type="match status" value="1"/>
</dbReference>
<dbReference type="PROSITE" id="PS51464">
    <property type="entry name" value="SIS"/>
    <property type="match status" value="1"/>
</dbReference>
<dbReference type="PANTHER" id="PTHR42745">
    <property type="match status" value="1"/>
</dbReference>
<keyword evidence="11" id="KW-1185">Reference proteome</keyword>
<dbReference type="NCBIfam" id="TIGR00393">
    <property type="entry name" value="kpsF"/>
    <property type="match status" value="1"/>
</dbReference>
<dbReference type="EC" id="5.3.1.13" evidence="10"/>
<feature type="binding site" evidence="5">
    <location>
        <position position="80"/>
    </location>
    <ligand>
        <name>Zn(2+)</name>
        <dbReference type="ChEBI" id="CHEBI:29105"/>
    </ligand>
</feature>
<dbReference type="GO" id="GO:0097367">
    <property type="term" value="F:carbohydrate derivative binding"/>
    <property type="evidence" value="ECO:0007669"/>
    <property type="project" value="InterPro"/>
</dbReference>
<dbReference type="OrthoDB" id="9762536at2"/>
<accession>A1BDI3</accession>
<evidence type="ECO:0000256" key="5">
    <source>
        <dbReference type="PIRSR" id="PIRSR004692-2"/>
    </source>
</evidence>
<dbReference type="Pfam" id="PF00571">
    <property type="entry name" value="CBS"/>
    <property type="match status" value="2"/>
</dbReference>
<dbReference type="InterPro" id="IPR004800">
    <property type="entry name" value="KdsD/KpsF-type"/>
</dbReference>
<evidence type="ECO:0000256" key="4">
    <source>
        <dbReference type="PIRNR" id="PIRNR004692"/>
    </source>
</evidence>
<dbReference type="InterPro" id="IPR046342">
    <property type="entry name" value="CBS_dom_sf"/>
</dbReference>
<dbReference type="CDD" id="cd05014">
    <property type="entry name" value="SIS_Kpsf"/>
    <property type="match status" value="1"/>
</dbReference>
<keyword evidence="2" id="KW-0677">Repeat</keyword>
<comment type="similarity">
    <text evidence="1 4">Belongs to the SIS family. GutQ/KpsF subfamily.</text>
</comment>
<dbReference type="PROSITE" id="PS51371">
    <property type="entry name" value="CBS"/>
    <property type="match status" value="2"/>
</dbReference>
<dbReference type="GO" id="GO:1901135">
    <property type="term" value="P:carbohydrate derivative metabolic process"/>
    <property type="evidence" value="ECO:0007669"/>
    <property type="project" value="InterPro"/>
</dbReference>
<feature type="site" description="Catalytically relevant" evidence="6">
    <location>
        <position position="150"/>
    </location>
</feature>
<dbReference type="GO" id="GO:0005975">
    <property type="term" value="P:carbohydrate metabolic process"/>
    <property type="evidence" value="ECO:0007669"/>
    <property type="project" value="InterPro"/>
</dbReference>
<evidence type="ECO:0000256" key="2">
    <source>
        <dbReference type="ARBA" id="ARBA00022737"/>
    </source>
</evidence>
<dbReference type="HOGENOM" id="CLU_040681_13_1_10"/>
<dbReference type="AlphaFoldDB" id="A1BDI3"/>
<dbReference type="InterPro" id="IPR046348">
    <property type="entry name" value="SIS_dom_sf"/>
</dbReference>
<reference evidence="10 11" key="1">
    <citation type="submission" date="2006-12" db="EMBL/GenBank/DDBJ databases">
        <title>Complete sequence of Chlorobium phaeobacteroides DSM 266.</title>
        <authorList>
            <consortium name="US DOE Joint Genome Institute"/>
            <person name="Copeland A."/>
            <person name="Lucas S."/>
            <person name="Lapidus A."/>
            <person name="Barry K."/>
            <person name="Detter J.C."/>
            <person name="Glavina del Rio T."/>
            <person name="Hammon N."/>
            <person name="Israni S."/>
            <person name="Pitluck S."/>
            <person name="Goltsman E."/>
            <person name="Schmutz J."/>
            <person name="Larimer F."/>
            <person name="Land M."/>
            <person name="Hauser L."/>
            <person name="Mikhailova N."/>
            <person name="Li T."/>
            <person name="Overmann J."/>
            <person name="Bryant D.A."/>
            <person name="Richardson P."/>
        </authorList>
    </citation>
    <scope>NUCLEOTIDE SEQUENCE [LARGE SCALE GENOMIC DNA]</scope>
    <source>
        <strain evidence="10 11">DSM 266</strain>
    </source>
</reference>
<dbReference type="GO" id="GO:0046872">
    <property type="term" value="F:metal ion binding"/>
    <property type="evidence" value="ECO:0007669"/>
    <property type="project" value="UniProtKB-KW"/>
</dbReference>
<dbReference type="Gene3D" id="3.40.50.10490">
    <property type="entry name" value="Glucose-6-phosphate isomerase like protein, domain 1"/>
    <property type="match status" value="1"/>
</dbReference>
<dbReference type="KEGG" id="cph:Cpha266_0401"/>
<dbReference type="InterPro" id="IPR000644">
    <property type="entry name" value="CBS_dom"/>
</dbReference>
<dbReference type="PANTHER" id="PTHR42745:SF1">
    <property type="entry name" value="ARABINOSE 5-PHOSPHATE ISOMERASE KDSD"/>
    <property type="match status" value="1"/>
</dbReference>
<keyword evidence="3 7" id="KW-0129">CBS domain</keyword>